<evidence type="ECO:0000259" key="1">
    <source>
        <dbReference type="Pfam" id="PF11258"/>
    </source>
</evidence>
<gene>
    <name evidence="2" type="ORF">LEA_15852</name>
</gene>
<organism evidence="2">
    <name type="scientific">human gut metagenome</name>
    <dbReference type="NCBI Taxonomy" id="408170"/>
    <lineage>
        <taxon>unclassified sequences</taxon>
        <taxon>metagenomes</taxon>
        <taxon>organismal metagenomes</taxon>
    </lineage>
</organism>
<dbReference type="InterPro" id="IPR023158">
    <property type="entry name" value="YerB-like_sf"/>
</dbReference>
<reference evidence="2" key="1">
    <citation type="journal article" date="2013" name="Environ. Microbiol.">
        <title>Microbiota from the distal guts of lean and obese adolescents exhibit partial functional redundancy besides clear differences in community structure.</title>
        <authorList>
            <person name="Ferrer M."/>
            <person name="Ruiz A."/>
            <person name="Lanza F."/>
            <person name="Haange S.B."/>
            <person name="Oberbach A."/>
            <person name="Till H."/>
            <person name="Bargiela R."/>
            <person name="Campoy C."/>
            <person name="Segura M.T."/>
            <person name="Richter M."/>
            <person name="von Bergen M."/>
            <person name="Seifert J."/>
            <person name="Suarez A."/>
        </authorList>
    </citation>
    <scope>NUCLEOTIDE SEQUENCE</scope>
</reference>
<feature type="domain" description="DUF3048" evidence="1">
    <location>
        <begin position="1"/>
        <end position="127"/>
    </location>
</feature>
<feature type="non-terminal residue" evidence="2">
    <location>
        <position position="164"/>
    </location>
</feature>
<name>K1S0Y4_9ZZZZ</name>
<evidence type="ECO:0000313" key="2">
    <source>
        <dbReference type="EMBL" id="EKC54442.1"/>
    </source>
</evidence>
<proteinExistence type="predicted"/>
<dbReference type="SUPFAM" id="SSF159774">
    <property type="entry name" value="YerB-like"/>
    <property type="match status" value="1"/>
</dbReference>
<dbReference type="Gene3D" id="3.50.90.10">
    <property type="entry name" value="YerB-like"/>
    <property type="match status" value="1"/>
</dbReference>
<dbReference type="EMBL" id="AJWY01010826">
    <property type="protein sequence ID" value="EKC54442.1"/>
    <property type="molecule type" value="Genomic_DNA"/>
</dbReference>
<accession>K1S0Y4</accession>
<dbReference type="Pfam" id="PF11258">
    <property type="entry name" value="DUF3048"/>
    <property type="match status" value="1"/>
</dbReference>
<sequence length="164" mass="17793">MVENSPEARPQWGLCSPDIVVEGEVEGGITRMMWMYANISSAPKIGPTRSARHDYVELAEGFDAIYVHFGGSNLAYDKISADKVDDIDGMKAGSYFARDKARKVSREHTAYTSGENLLKAIADKGFRTDVKSGYGSPFTFASSKRTLSGGACNSVLAVFSGNYK</sequence>
<dbReference type="AlphaFoldDB" id="K1S0Y4"/>
<comment type="caution">
    <text evidence="2">The sequence shown here is derived from an EMBL/GenBank/DDBJ whole genome shotgun (WGS) entry which is preliminary data.</text>
</comment>
<dbReference type="InterPro" id="IPR021416">
    <property type="entry name" value="DUF3048_N"/>
</dbReference>
<protein>
    <recommendedName>
        <fullName evidence="1">DUF3048 domain-containing protein</fullName>
    </recommendedName>
</protein>